<keyword evidence="2" id="KW-0812">Transmembrane</keyword>
<sequence length="117" mass="13195">MDEFRATATPLAVYLPFSTCVFDSLTDHQIMIFVIVLILNPVAIRWIKLAMWNPLRLSRTHGPVFEHLLVALDRGNCMGLHGSRRYQHTPSSASPHFGSPSRKTQPQRNAPSLEADE</sequence>
<reference evidence="4" key="1">
    <citation type="journal article" date="2012" name="MBio">
        <title>Comparative genome analysis of Trichophyton rubrum and related dermatophytes reveals candidate genes involved in infection.</title>
        <authorList>
            <person name="Martinez D.A."/>
            <person name="Oliver B.G."/>
            <person name="Graeser Y."/>
            <person name="Goldberg J.M."/>
            <person name="Li W."/>
            <person name="Martinez-Rossi N.M."/>
            <person name="Monod M."/>
            <person name="Shelest E."/>
            <person name="Barton R.C."/>
            <person name="Birch E."/>
            <person name="Brakhage A.A."/>
            <person name="Chen Z."/>
            <person name="Gurr S.J."/>
            <person name="Heiman D."/>
            <person name="Heitman J."/>
            <person name="Kosti I."/>
            <person name="Rossi A."/>
            <person name="Saif S."/>
            <person name="Samalova M."/>
            <person name="Saunders C.W."/>
            <person name="Shea T."/>
            <person name="Summerbell R.C."/>
            <person name="Xu J."/>
            <person name="Young S."/>
            <person name="Zeng Q."/>
            <person name="Birren B.W."/>
            <person name="Cuomo C.A."/>
            <person name="White T.C."/>
        </authorList>
    </citation>
    <scope>NUCLEOTIDE SEQUENCE [LARGE SCALE GENOMIC DNA]</scope>
    <source>
        <strain evidence="4">ATCC MYA-4604 / CBS 118893</strain>
    </source>
</reference>
<gene>
    <name evidence="3" type="ORF">MGYG_04706</name>
</gene>
<feature type="compositionally biased region" description="Polar residues" evidence="1">
    <location>
        <begin position="101"/>
        <end position="110"/>
    </location>
</feature>
<dbReference type="RefSeq" id="XP_003172114.1">
    <property type="nucleotide sequence ID" value="XM_003172066.1"/>
</dbReference>
<evidence type="ECO:0000313" key="4">
    <source>
        <dbReference type="Proteomes" id="UP000002669"/>
    </source>
</evidence>
<protein>
    <submittedName>
        <fullName evidence="3">Uncharacterized protein</fullName>
    </submittedName>
</protein>
<dbReference type="VEuPathDB" id="FungiDB:MGYG_04706"/>
<evidence type="ECO:0000313" key="3">
    <source>
        <dbReference type="EMBL" id="EFR01703.1"/>
    </source>
</evidence>
<organism evidence="4">
    <name type="scientific">Arthroderma gypseum (strain ATCC MYA-4604 / CBS 118893)</name>
    <name type="common">Microsporum gypseum</name>
    <dbReference type="NCBI Taxonomy" id="535722"/>
    <lineage>
        <taxon>Eukaryota</taxon>
        <taxon>Fungi</taxon>
        <taxon>Dikarya</taxon>
        <taxon>Ascomycota</taxon>
        <taxon>Pezizomycotina</taxon>
        <taxon>Eurotiomycetes</taxon>
        <taxon>Eurotiomycetidae</taxon>
        <taxon>Onygenales</taxon>
        <taxon>Arthrodermataceae</taxon>
        <taxon>Nannizzia</taxon>
    </lineage>
</organism>
<keyword evidence="4" id="KW-1185">Reference proteome</keyword>
<dbReference type="GeneID" id="10027382"/>
<accession>E4UW95</accession>
<evidence type="ECO:0000256" key="2">
    <source>
        <dbReference type="SAM" id="Phobius"/>
    </source>
</evidence>
<dbReference type="HOGENOM" id="CLU_2084301_0_0_1"/>
<keyword evidence="2" id="KW-1133">Transmembrane helix</keyword>
<dbReference type="InParanoid" id="E4UW95"/>
<feature type="region of interest" description="Disordered" evidence="1">
    <location>
        <begin position="82"/>
        <end position="117"/>
    </location>
</feature>
<proteinExistence type="predicted"/>
<dbReference type="AlphaFoldDB" id="E4UW95"/>
<evidence type="ECO:0000256" key="1">
    <source>
        <dbReference type="SAM" id="MobiDB-lite"/>
    </source>
</evidence>
<dbReference type="Proteomes" id="UP000002669">
    <property type="component" value="Unassembled WGS sequence"/>
</dbReference>
<keyword evidence="2" id="KW-0472">Membrane</keyword>
<dbReference type="EMBL" id="DS989825">
    <property type="protein sequence ID" value="EFR01703.1"/>
    <property type="molecule type" value="Genomic_DNA"/>
</dbReference>
<name>E4UW95_ARTGP</name>
<feature type="transmembrane region" description="Helical" evidence="2">
    <location>
        <begin position="30"/>
        <end position="47"/>
    </location>
</feature>